<name>A0A1H3T534_9PSEU</name>
<dbReference type="Proteomes" id="UP000199529">
    <property type="component" value="Unassembled WGS sequence"/>
</dbReference>
<proteinExistence type="predicted"/>
<dbReference type="STRING" id="418495.SAMN05216215_107530"/>
<gene>
    <name evidence="1" type="ORF">SAMN05216215_107530</name>
</gene>
<dbReference type="EMBL" id="FNOK01000075">
    <property type="protein sequence ID" value="SDZ45314.1"/>
    <property type="molecule type" value="Genomic_DNA"/>
</dbReference>
<evidence type="ECO:0000313" key="2">
    <source>
        <dbReference type="Proteomes" id="UP000199529"/>
    </source>
</evidence>
<organism evidence="1 2">
    <name type="scientific">Saccharopolyspora shandongensis</name>
    <dbReference type="NCBI Taxonomy" id="418495"/>
    <lineage>
        <taxon>Bacteria</taxon>
        <taxon>Bacillati</taxon>
        <taxon>Actinomycetota</taxon>
        <taxon>Actinomycetes</taxon>
        <taxon>Pseudonocardiales</taxon>
        <taxon>Pseudonocardiaceae</taxon>
        <taxon>Saccharopolyspora</taxon>
    </lineage>
</organism>
<evidence type="ECO:0000313" key="1">
    <source>
        <dbReference type="EMBL" id="SDZ45314.1"/>
    </source>
</evidence>
<keyword evidence="2" id="KW-1185">Reference proteome</keyword>
<accession>A0A1H3T534</accession>
<sequence length="144" mass="15751">MVAAMVDIEVRSRVPGASGDDVPAVLVRLVGDRTTVRELIRRAVEEQIRELRADAARCRRVLDRQYLSNDDLRAQARTGAIRLPRQAPADPDVTTEAARAHRAFARGTFVVFVGGRQVVGLDEEVTLRPGEPVVFLRLVALAGG</sequence>
<reference evidence="2" key="1">
    <citation type="submission" date="2016-10" db="EMBL/GenBank/DDBJ databases">
        <authorList>
            <person name="Varghese N."/>
            <person name="Submissions S."/>
        </authorList>
    </citation>
    <scope>NUCLEOTIDE SEQUENCE [LARGE SCALE GENOMIC DNA]</scope>
    <source>
        <strain evidence="2">CGMCC 4.3530</strain>
    </source>
</reference>
<dbReference type="AlphaFoldDB" id="A0A1H3T534"/>
<protein>
    <submittedName>
        <fullName evidence="1">Uncharacterized protein</fullName>
    </submittedName>
</protein>